<comment type="similarity">
    <text evidence="1">Belongs to the bacterial solute-binding protein 1 family.</text>
</comment>
<dbReference type="PANTHER" id="PTHR30061">
    <property type="entry name" value="MALTOSE-BINDING PERIPLASMIC PROTEIN"/>
    <property type="match status" value="1"/>
</dbReference>
<dbReference type="Pfam" id="PF01547">
    <property type="entry name" value="SBP_bac_1"/>
    <property type="match status" value="1"/>
</dbReference>
<keyword evidence="6" id="KW-1185">Reference proteome</keyword>
<feature type="transmembrane region" description="Helical" evidence="4">
    <location>
        <begin position="26"/>
        <end position="44"/>
    </location>
</feature>
<dbReference type="Gene3D" id="3.40.190.10">
    <property type="entry name" value="Periplasmic binding protein-like II"/>
    <property type="match status" value="2"/>
</dbReference>
<dbReference type="NCBIfam" id="NF033507">
    <property type="entry name" value="Loki-CTERM"/>
    <property type="match status" value="1"/>
</dbReference>
<reference evidence="5" key="1">
    <citation type="submission" date="2022-09" db="EMBL/GenBank/DDBJ databases">
        <title>Actin cytoskeleton and complex cell architecture in an #Asgard archaeon.</title>
        <authorList>
            <person name="Ponce Toledo R.I."/>
            <person name="Schleper C."/>
            <person name="Rodrigues Oliveira T."/>
            <person name="Wollweber F."/>
            <person name="Xu J."/>
            <person name="Rittmann S."/>
            <person name="Klingl A."/>
            <person name="Pilhofer M."/>
        </authorList>
    </citation>
    <scope>NUCLEOTIDE SEQUENCE</scope>
    <source>
        <strain evidence="5">B-35</strain>
    </source>
</reference>
<gene>
    <name evidence="5" type="ORF">NEF87_000550</name>
</gene>
<evidence type="ECO:0000256" key="3">
    <source>
        <dbReference type="ARBA" id="ARBA00022729"/>
    </source>
</evidence>
<keyword evidence="2" id="KW-0813">Transport</keyword>
<evidence type="ECO:0000256" key="4">
    <source>
        <dbReference type="SAM" id="Phobius"/>
    </source>
</evidence>
<keyword evidence="4" id="KW-0472">Membrane</keyword>
<dbReference type="SUPFAM" id="SSF53850">
    <property type="entry name" value="Periplasmic binding protein-like II"/>
    <property type="match status" value="1"/>
</dbReference>
<evidence type="ECO:0000313" key="5">
    <source>
        <dbReference type="EMBL" id="UYP44265.1"/>
    </source>
</evidence>
<evidence type="ECO:0000256" key="2">
    <source>
        <dbReference type="ARBA" id="ARBA00022448"/>
    </source>
</evidence>
<feature type="transmembrane region" description="Helical" evidence="4">
    <location>
        <begin position="476"/>
        <end position="497"/>
    </location>
</feature>
<keyword evidence="4" id="KW-1133">Transmembrane helix</keyword>
<organism evidence="5 6">
    <name type="scientific">Candidatus Lokiarchaeum ossiferum</name>
    <dbReference type="NCBI Taxonomy" id="2951803"/>
    <lineage>
        <taxon>Archaea</taxon>
        <taxon>Promethearchaeati</taxon>
        <taxon>Promethearchaeota</taxon>
        <taxon>Promethearchaeia</taxon>
        <taxon>Promethearchaeales</taxon>
        <taxon>Promethearchaeaceae</taxon>
        <taxon>Candidatus Lokiarchaeum</taxon>
    </lineage>
</organism>
<keyword evidence="3" id="KW-0732">Signal</keyword>
<evidence type="ECO:0000313" key="6">
    <source>
        <dbReference type="Proteomes" id="UP001208689"/>
    </source>
</evidence>
<dbReference type="Proteomes" id="UP001208689">
    <property type="component" value="Chromosome"/>
</dbReference>
<dbReference type="EMBL" id="CP104013">
    <property type="protein sequence ID" value="UYP44265.1"/>
    <property type="molecule type" value="Genomic_DNA"/>
</dbReference>
<dbReference type="PANTHER" id="PTHR30061:SF50">
    <property type="entry name" value="MALTOSE_MALTODEXTRIN-BINDING PERIPLASMIC PROTEIN"/>
    <property type="match status" value="1"/>
</dbReference>
<protein>
    <submittedName>
        <fullName evidence="5">Trehalose/maltose-binding protein MalE</fullName>
    </submittedName>
</protein>
<keyword evidence="4" id="KW-0812">Transmembrane</keyword>
<proteinExistence type="inferred from homology"/>
<sequence length="502" mass="54129">MYKIRQEICNWYKNVGSDKMKTKNGFVSITLLGMMVFTLGLGIIQPVKAQGVTLKIIVTDQQAPGVEAVIDEFLADTLGTGVDAVEVISSGTRADDQLVYLTTQMAAGSSEFDVVGLDTVWTAQFAENGWIDELTLESGEFDDYFSGMVDSSMYNGKAYAYPYFLNLGVLFYRADILARNGYDSVDDFDTWDEFKAAANTILANATEQALDPDLVGFVGQFDAYEGGVCNFIEWMGSAGQTSIFDSDGEVDLNNTDVQSAMTFLNGLIAPRYTGVQGTDYIVPREGLTHDEGSSVGKWTAGEAIFMRQWPFAYGNSKAEAGLNATDGSGNYVQFGVTAMPTKTGGDSEKSAVVGGAVLAIPTSGTQKTEAMNLIRFLGDEVAQLAELTECSNFPALKSAFDNLPAGYEWVAEFESAAERTLARPVHPKYATFSVEIADYFNDILGGVKSVNEGLGKMESAITEIISGKIEIPGNGIPGYSIGFLVVALSLTVSIILVRKRRT</sequence>
<accession>A0ABY6HL85</accession>
<dbReference type="InterPro" id="IPR006059">
    <property type="entry name" value="SBP"/>
</dbReference>
<evidence type="ECO:0000256" key="1">
    <source>
        <dbReference type="ARBA" id="ARBA00008520"/>
    </source>
</evidence>
<name>A0ABY6HL85_9ARCH</name>